<feature type="region of interest" description="Disordered" evidence="1">
    <location>
        <begin position="262"/>
        <end position="351"/>
    </location>
</feature>
<keyword evidence="3" id="KW-1185">Reference proteome</keyword>
<protein>
    <submittedName>
        <fullName evidence="2">Uncharacterized protein</fullName>
    </submittedName>
</protein>
<dbReference type="Proteomes" id="UP001152622">
    <property type="component" value="Chromosome 16"/>
</dbReference>
<feature type="compositionally biased region" description="Basic and acidic residues" evidence="1">
    <location>
        <begin position="322"/>
        <end position="337"/>
    </location>
</feature>
<reference evidence="2" key="1">
    <citation type="journal article" date="2023" name="Science">
        <title>Genome structures resolve the early diversification of teleost fishes.</title>
        <authorList>
            <person name="Parey E."/>
            <person name="Louis A."/>
            <person name="Montfort J."/>
            <person name="Bouchez O."/>
            <person name="Roques C."/>
            <person name="Iampietro C."/>
            <person name="Lluch J."/>
            <person name="Castinel A."/>
            <person name="Donnadieu C."/>
            <person name="Desvignes T."/>
            <person name="Floi Bucao C."/>
            <person name="Jouanno E."/>
            <person name="Wen M."/>
            <person name="Mejri S."/>
            <person name="Dirks R."/>
            <person name="Jansen H."/>
            <person name="Henkel C."/>
            <person name="Chen W.J."/>
            <person name="Zahm M."/>
            <person name="Cabau C."/>
            <person name="Klopp C."/>
            <person name="Thompson A.W."/>
            <person name="Robinson-Rechavi M."/>
            <person name="Braasch I."/>
            <person name="Lecointre G."/>
            <person name="Bobe J."/>
            <person name="Postlethwait J.H."/>
            <person name="Berthelot C."/>
            <person name="Roest Crollius H."/>
            <person name="Guiguen Y."/>
        </authorList>
    </citation>
    <scope>NUCLEOTIDE SEQUENCE</scope>
    <source>
        <strain evidence="2">WJC10195</strain>
    </source>
</reference>
<evidence type="ECO:0000256" key="1">
    <source>
        <dbReference type="SAM" id="MobiDB-lite"/>
    </source>
</evidence>
<comment type="caution">
    <text evidence="2">The sequence shown here is derived from an EMBL/GenBank/DDBJ whole genome shotgun (WGS) entry which is preliminary data.</text>
</comment>
<feature type="compositionally biased region" description="Polar residues" evidence="1">
    <location>
        <begin position="338"/>
        <end position="351"/>
    </location>
</feature>
<accession>A0A9Q1EJ61</accession>
<evidence type="ECO:0000313" key="2">
    <source>
        <dbReference type="EMBL" id="KAJ8339757.1"/>
    </source>
</evidence>
<gene>
    <name evidence="2" type="ORF">SKAU_G00343900</name>
</gene>
<evidence type="ECO:0000313" key="3">
    <source>
        <dbReference type="Proteomes" id="UP001152622"/>
    </source>
</evidence>
<dbReference type="EMBL" id="JAINUF010000016">
    <property type="protein sequence ID" value="KAJ8339757.1"/>
    <property type="molecule type" value="Genomic_DNA"/>
</dbReference>
<feature type="compositionally biased region" description="Basic and acidic residues" evidence="1">
    <location>
        <begin position="14"/>
        <end position="34"/>
    </location>
</feature>
<name>A0A9Q1EJ61_SYNKA</name>
<organism evidence="2 3">
    <name type="scientific">Synaphobranchus kaupii</name>
    <name type="common">Kaup's arrowtooth eel</name>
    <dbReference type="NCBI Taxonomy" id="118154"/>
    <lineage>
        <taxon>Eukaryota</taxon>
        <taxon>Metazoa</taxon>
        <taxon>Chordata</taxon>
        <taxon>Craniata</taxon>
        <taxon>Vertebrata</taxon>
        <taxon>Euteleostomi</taxon>
        <taxon>Actinopterygii</taxon>
        <taxon>Neopterygii</taxon>
        <taxon>Teleostei</taxon>
        <taxon>Anguilliformes</taxon>
        <taxon>Synaphobranchidae</taxon>
        <taxon>Synaphobranchus</taxon>
    </lineage>
</organism>
<feature type="region of interest" description="Disordered" evidence="1">
    <location>
        <begin position="1"/>
        <end position="35"/>
    </location>
</feature>
<dbReference type="AlphaFoldDB" id="A0A9Q1EJ61"/>
<sequence>MQEGSSENHTLLHGHSDREDDREGDPVLNKDRQRSMLNKRTCPPCHRACPYSLVVALGVLQGLCTVLYVETRWTVEELQLQISALNKQAECNVANGKNPEYEVKDRSEHVQVNLQTQQKLLTVESNIARVNQYVVSLKTSYENLKSVVIQGASQTQLSSLSDAVLQLNETAAGDIHSVRAEMSHLKSAFANVTRWICGLEEQLSSHMQNFSFPGLELIEDEICNFTVFADRLESSISKGPDRPLAQHVRKLNAKMGLVHSYPNSSDLKTTHAPLARPHLQGNNSSADISLVKIKSRPTTKNKYGDISTGKGNGSEVGVSVPEEARELNQEERTRSTAEGETTSGLNESEMD</sequence>
<dbReference type="OrthoDB" id="8942517at2759"/>
<proteinExistence type="predicted"/>